<dbReference type="InterPro" id="IPR012349">
    <property type="entry name" value="Split_barrel_FMN-bd"/>
</dbReference>
<dbReference type="SUPFAM" id="SSF50475">
    <property type="entry name" value="FMN-binding split barrel"/>
    <property type="match status" value="1"/>
</dbReference>
<dbReference type="Pfam" id="PF04075">
    <property type="entry name" value="F420H2_quin_red"/>
    <property type="match status" value="1"/>
</dbReference>
<dbReference type="STRING" id="380248.SAMN05216251_10549"/>
<proteinExistence type="predicted"/>
<dbReference type="RefSeq" id="WP_093713089.1">
    <property type="nucleotide sequence ID" value="NZ_FONG01000005.1"/>
</dbReference>
<dbReference type="Gene3D" id="2.30.110.10">
    <property type="entry name" value="Electron Transport, Fmn-binding Protein, Chain A"/>
    <property type="match status" value="1"/>
</dbReference>
<reference evidence="1 2" key="1">
    <citation type="submission" date="2016-10" db="EMBL/GenBank/DDBJ databases">
        <authorList>
            <person name="de Groot N.N."/>
        </authorList>
    </citation>
    <scope>NUCLEOTIDE SEQUENCE [LARGE SCALE GENOMIC DNA]</scope>
    <source>
        <strain evidence="1 2">CGMCC 4.3510</strain>
    </source>
</reference>
<dbReference type="OrthoDB" id="4633749at2"/>
<dbReference type="GO" id="GO:0016491">
    <property type="term" value="F:oxidoreductase activity"/>
    <property type="evidence" value="ECO:0007669"/>
    <property type="project" value="InterPro"/>
</dbReference>
<dbReference type="EMBL" id="FONG01000005">
    <property type="protein sequence ID" value="SFE74749.1"/>
    <property type="molecule type" value="Genomic_DNA"/>
</dbReference>
<organism evidence="1 2">
    <name type="scientific">Actinacidiphila alni</name>
    <dbReference type="NCBI Taxonomy" id="380248"/>
    <lineage>
        <taxon>Bacteria</taxon>
        <taxon>Bacillati</taxon>
        <taxon>Actinomycetota</taxon>
        <taxon>Actinomycetes</taxon>
        <taxon>Kitasatosporales</taxon>
        <taxon>Streptomycetaceae</taxon>
        <taxon>Actinacidiphila</taxon>
    </lineage>
</organism>
<dbReference type="InterPro" id="IPR004378">
    <property type="entry name" value="F420H2_quin_Rdtase"/>
</dbReference>
<accession>A0A1I2D2L4</accession>
<dbReference type="Proteomes" id="UP000199323">
    <property type="component" value="Unassembled WGS sequence"/>
</dbReference>
<name>A0A1I2D2L4_9ACTN</name>
<keyword evidence="2" id="KW-1185">Reference proteome</keyword>
<evidence type="ECO:0000313" key="2">
    <source>
        <dbReference type="Proteomes" id="UP000199323"/>
    </source>
</evidence>
<dbReference type="NCBIfam" id="TIGR00026">
    <property type="entry name" value="hi_GC_TIGR00026"/>
    <property type="match status" value="1"/>
</dbReference>
<dbReference type="AlphaFoldDB" id="A0A1I2D2L4"/>
<sequence>MTGRKRPAVLWYQRWLVNPVARRTARFTPGAAVVETTGRRSGLPRRTPVGGTLEGGTFWWVSEFGRQSQYVRNIEADPRVRVQLKGRWYAGTAALVDDDDPIARLERLPKGNSKVVRLFGTELLTMRIDLDAPPE</sequence>
<evidence type="ECO:0000313" key="1">
    <source>
        <dbReference type="EMBL" id="SFE74749.1"/>
    </source>
</evidence>
<protein>
    <submittedName>
        <fullName evidence="1">Deazaflavin-dependent oxidoreductase, nitroreductase family</fullName>
    </submittedName>
</protein>
<gene>
    <name evidence="1" type="ORF">SAMN05216251_10549</name>
</gene>